<organism evidence="14 15">
    <name type="scientific">Xylona heveae (strain CBS 132557 / TC161)</name>
    <dbReference type="NCBI Taxonomy" id="1328760"/>
    <lineage>
        <taxon>Eukaryota</taxon>
        <taxon>Fungi</taxon>
        <taxon>Dikarya</taxon>
        <taxon>Ascomycota</taxon>
        <taxon>Pezizomycotina</taxon>
        <taxon>Xylonomycetes</taxon>
        <taxon>Xylonales</taxon>
        <taxon>Xylonaceae</taxon>
        <taxon>Xylona</taxon>
    </lineage>
</organism>
<keyword evidence="15" id="KW-1185">Reference proteome</keyword>
<feature type="domain" description="Rrn7/TAF1B C-terminal cyclin" evidence="13">
    <location>
        <begin position="228"/>
        <end position="390"/>
    </location>
</feature>
<dbReference type="InterPro" id="IPR048540">
    <property type="entry name" value="Rrn7_cyclin_N"/>
</dbReference>
<evidence type="ECO:0000256" key="4">
    <source>
        <dbReference type="ARBA" id="ARBA00022771"/>
    </source>
</evidence>
<keyword evidence="3" id="KW-0479">Metal-binding</keyword>
<evidence type="ECO:0000256" key="8">
    <source>
        <dbReference type="ARBA" id="ARBA00023163"/>
    </source>
</evidence>
<evidence type="ECO:0000313" key="14">
    <source>
        <dbReference type="EMBL" id="KZF23440.1"/>
    </source>
</evidence>
<name>A0A165HFM2_XYLHT</name>
<dbReference type="Pfam" id="PF20644">
    <property type="entry name" value="Rrn7_cyclin_N"/>
    <property type="match status" value="1"/>
</dbReference>
<dbReference type="PANTHER" id="PTHR31576:SF2">
    <property type="entry name" value="TATA BOX-BINDING PROTEIN-ASSOCIATED FACTOR RNA POLYMERASE I SUBUNIT B"/>
    <property type="match status" value="1"/>
</dbReference>
<evidence type="ECO:0000259" key="11">
    <source>
        <dbReference type="Pfam" id="PF11781"/>
    </source>
</evidence>
<protein>
    <submittedName>
        <fullName evidence="14">Uncharacterized protein</fullName>
    </submittedName>
</protein>
<dbReference type="GO" id="GO:0001164">
    <property type="term" value="F:RNA polymerase I core promoter sequence-specific DNA binding"/>
    <property type="evidence" value="ECO:0007669"/>
    <property type="project" value="InterPro"/>
</dbReference>
<dbReference type="STRING" id="1328760.A0A165HFM2"/>
<keyword evidence="5" id="KW-0862">Zinc</keyword>
<feature type="domain" description="Rrn7/TAF1B N-terminal cyclin" evidence="12">
    <location>
        <begin position="81"/>
        <end position="205"/>
    </location>
</feature>
<comment type="similarity">
    <text evidence="2">Belongs to the RRN7/TAF1B family.</text>
</comment>
<evidence type="ECO:0000256" key="7">
    <source>
        <dbReference type="ARBA" id="ARBA00023125"/>
    </source>
</evidence>
<dbReference type="Proteomes" id="UP000076632">
    <property type="component" value="Unassembled WGS sequence"/>
</dbReference>
<evidence type="ECO:0000256" key="6">
    <source>
        <dbReference type="ARBA" id="ARBA00023015"/>
    </source>
</evidence>
<proteinExistence type="inferred from homology"/>
<dbReference type="AlphaFoldDB" id="A0A165HFM2"/>
<keyword evidence="4" id="KW-0863">Zinc-finger</keyword>
<dbReference type="EMBL" id="KV407457">
    <property type="protein sequence ID" value="KZF23440.1"/>
    <property type="molecule type" value="Genomic_DNA"/>
</dbReference>
<evidence type="ECO:0000259" key="12">
    <source>
        <dbReference type="Pfam" id="PF20644"/>
    </source>
</evidence>
<dbReference type="FunCoup" id="A0A165HFM2">
    <property type="interactions" value="37"/>
</dbReference>
<evidence type="ECO:0000256" key="9">
    <source>
        <dbReference type="ARBA" id="ARBA00023242"/>
    </source>
</evidence>
<evidence type="ECO:0000256" key="10">
    <source>
        <dbReference type="SAM" id="MobiDB-lite"/>
    </source>
</evidence>
<dbReference type="OMA" id="ICRDIWA"/>
<evidence type="ECO:0000256" key="1">
    <source>
        <dbReference type="ARBA" id="ARBA00004604"/>
    </source>
</evidence>
<dbReference type="InterPro" id="IPR048538">
    <property type="entry name" value="Rrn7_cyclin_C"/>
</dbReference>
<keyword evidence="6" id="KW-0805">Transcription regulation</keyword>
<reference evidence="14 15" key="1">
    <citation type="journal article" date="2016" name="Fungal Biol.">
        <title>The genome of Xylona heveae provides a window into fungal endophytism.</title>
        <authorList>
            <person name="Gazis R."/>
            <person name="Kuo A."/>
            <person name="Riley R."/>
            <person name="LaButti K."/>
            <person name="Lipzen A."/>
            <person name="Lin J."/>
            <person name="Amirebrahimi M."/>
            <person name="Hesse C.N."/>
            <person name="Spatafora J.W."/>
            <person name="Henrissat B."/>
            <person name="Hainaut M."/>
            <person name="Grigoriev I.V."/>
            <person name="Hibbett D.S."/>
        </authorList>
    </citation>
    <scope>NUCLEOTIDE SEQUENCE [LARGE SCALE GENOMIC DNA]</scope>
    <source>
        <strain evidence="14 15">TC161</strain>
    </source>
</reference>
<gene>
    <name evidence="14" type="ORF">L228DRAFT_282169</name>
</gene>
<evidence type="ECO:0000313" key="15">
    <source>
        <dbReference type="Proteomes" id="UP000076632"/>
    </source>
</evidence>
<dbReference type="Pfam" id="PF11781">
    <property type="entry name" value="Zn_ribbon_RRN7"/>
    <property type="match status" value="1"/>
</dbReference>
<evidence type="ECO:0000256" key="5">
    <source>
        <dbReference type="ARBA" id="ARBA00022833"/>
    </source>
</evidence>
<dbReference type="InterPro" id="IPR021752">
    <property type="entry name" value="TF_Rrn7_Zf"/>
</dbReference>
<dbReference type="InterPro" id="IPR033599">
    <property type="entry name" value="TAF1B/Rrn7"/>
</dbReference>
<keyword evidence="8" id="KW-0804">Transcription</keyword>
<dbReference type="InParanoid" id="A0A165HFM2"/>
<accession>A0A165HFM2</accession>
<dbReference type="GO" id="GO:0070860">
    <property type="term" value="C:RNA polymerase I core factor complex"/>
    <property type="evidence" value="ECO:0007669"/>
    <property type="project" value="InterPro"/>
</dbReference>
<keyword evidence="9" id="KW-0539">Nucleus</keyword>
<feature type="region of interest" description="Disordered" evidence="10">
    <location>
        <begin position="410"/>
        <end position="431"/>
    </location>
</feature>
<sequence length="533" mass="60881">MEYVKGERCGVENCRSNRYYVEDGLWFCRNGHRKEGRIQVEEDEDAFGTQGKKTRKKREARELESKVYRGPRAFHLYLQAYQFILRKQVHCLVHQKGLPAELEFVVRDLWALRLQSFKSKAEDISDTDGQSLVFSSQAEDTDASEVDSRKSRGRRSGYHAPTMIETLALCYIGTLMLRLPVSVGDFIRWAKREEIVYFRAVRWVPMAVKSRLRGQWLEALDSVATLRAEHLQQAVLRLISLFTTTFDIAMPPLNHSLLLFSYIKGLALPLDLYPAVLRLAETAGVSFTFRPSSGLLTVLPEVQLISLLIMAVKLCQPLDSIPRYPQSQVEPATLLVDWATWAAASRDPNVSESAVHGTTKERQSEIKEEDVFKMTEYDIDDYLGWFEQTWVEKGEHKLPQQLLEMFPTDPSAKLADKPSSTQSFNSPLSSREDGIKRIQETLACQQIVPGVSQNNVNRPGSYYKHFRRGEDMSSTAKRLFQAASDLIGVSIETLVKSVFALECKFQNWNHEEKRKEVASLFRPASPDDMNQQL</sequence>
<comment type="subcellular location">
    <subcellularLocation>
        <location evidence="1">Nucleus</location>
        <location evidence="1">Nucleolus</location>
    </subcellularLocation>
</comment>
<evidence type="ECO:0000256" key="2">
    <source>
        <dbReference type="ARBA" id="ARBA00006899"/>
    </source>
</evidence>
<dbReference type="GeneID" id="28901104"/>
<keyword evidence="7" id="KW-0238">DNA-binding</keyword>
<feature type="domain" description="RRN7-type" evidence="11">
    <location>
        <begin position="5"/>
        <end position="36"/>
    </location>
</feature>
<dbReference type="OrthoDB" id="428577at2759"/>
<dbReference type="Pfam" id="PF20645">
    <property type="entry name" value="Rrn7_cyclin_C"/>
    <property type="match status" value="1"/>
</dbReference>
<evidence type="ECO:0000259" key="13">
    <source>
        <dbReference type="Pfam" id="PF20645"/>
    </source>
</evidence>
<feature type="region of interest" description="Disordered" evidence="10">
    <location>
        <begin position="136"/>
        <end position="155"/>
    </location>
</feature>
<dbReference type="PANTHER" id="PTHR31576">
    <property type="entry name" value="TATA BOX-BINDING PROTEIN-ASSOCIATED FACTOR RNA POLYMERASE I SUBUNIT B"/>
    <property type="match status" value="1"/>
</dbReference>
<dbReference type="GO" id="GO:0008270">
    <property type="term" value="F:zinc ion binding"/>
    <property type="evidence" value="ECO:0007669"/>
    <property type="project" value="UniProtKB-KW"/>
</dbReference>
<dbReference type="GO" id="GO:0042790">
    <property type="term" value="P:nucleolar large rRNA transcription by RNA polymerase I"/>
    <property type="evidence" value="ECO:0007669"/>
    <property type="project" value="TreeGrafter"/>
</dbReference>
<evidence type="ECO:0000256" key="3">
    <source>
        <dbReference type="ARBA" id="ARBA00022723"/>
    </source>
</evidence>
<dbReference type="RefSeq" id="XP_018188995.1">
    <property type="nucleotide sequence ID" value="XM_018335967.1"/>
</dbReference>
<feature type="compositionally biased region" description="Polar residues" evidence="10">
    <location>
        <begin position="418"/>
        <end position="429"/>
    </location>
</feature>